<evidence type="ECO:0000313" key="3">
    <source>
        <dbReference type="Proteomes" id="UP000291236"/>
    </source>
</evidence>
<keyword evidence="3" id="KW-1185">Reference proteome</keyword>
<dbReference type="AlphaFoldDB" id="A0A4P2VTC1"/>
<dbReference type="EMBL" id="AP019368">
    <property type="protein sequence ID" value="BBH52132.1"/>
    <property type="molecule type" value="Genomic_DNA"/>
</dbReference>
<proteinExistence type="predicted"/>
<dbReference type="Proteomes" id="UP000291236">
    <property type="component" value="Chromosome"/>
</dbReference>
<keyword evidence="1" id="KW-1133">Transmembrane helix</keyword>
<protein>
    <submittedName>
        <fullName evidence="2">Uncharacterized protein</fullName>
    </submittedName>
</protein>
<keyword evidence="1" id="KW-0472">Membrane</keyword>
<gene>
    <name evidence="2" type="ORF">JCM31447_314200</name>
</gene>
<name>A0A4P2VTC1_FLUSA</name>
<sequence>MKHISNKNGLNKVLKFTLPILLSVLIHSAFFLVLHFAHRDYKIFEKKPLENYQTITLNTFTPISNKTNQTINQVNPPKNNIRKINEVEKGIIKNANNNYANNVMTEKNEVSKPSNINYQEIKIQDQKLSTQVYQNPFGYLKLPKQLLGQNLFPRKYEVLFKYSKSNTNTFDLGIAKILPLQEEKPYLDQVVKNALTAQLNILNSEQKNDFYNVAMTQGFPQNTPSQANELEIDTISIVLEFHEPN</sequence>
<evidence type="ECO:0000256" key="1">
    <source>
        <dbReference type="SAM" id="Phobius"/>
    </source>
</evidence>
<accession>A0A4P2VTC1</accession>
<dbReference type="RefSeq" id="WP_130606313.1">
    <property type="nucleotide sequence ID" value="NZ_AP019368.1"/>
</dbReference>
<evidence type="ECO:0000313" key="2">
    <source>
        <dbReference type="EMBL" id="BBH52132.1"/>
    </source>
</evidence>
<keyword evidence="1" id="KW-0812">Transmembrane</keyword>
<organism evidence="2 3">
    <name type="scientific">Fluviispira sanaruensis</name>
    <dbReference type="NCBI Taxonomy" id="2493639"/>
    <lineage>
        <taxon>Bacteria</taxon>
        <taxon>Pseudomonadati</taxon>
        <taxon>Bdellovibrionota</taxon>
        <taxon>Oligoflexia</taxon>
        <taxon>Silvanigrellales</taxon>
        <taxon>Silvanigrellaceae</taxon>
        <taxon>Fluviispira</taxon>
    </lineage>
</organism>
<feature type="transmembrane region" description="Helical" evidence="1">
    <location>
        <begin position="16"/>
        <end position="37"/>
    </location>
</feature>
<dbReference type="KEGG" id="sbf:JCM31447_314200"/>
<dbReference type="OrthoDB" id="9950829at2"/>
<reference evidence="2 3" key="1">
    <citation type="submission" date="2018-12" db="EMBL/GenBank/DDBJ databases">
        <title>Rubrispira sanarue gen. nov., sp., nov., a member of the order Silvanigrellales, isolated from a brackish lake in Hamamatsu Japan.</title>
        <authorList>
            <person name="Maejima Y."/>
            <person name="Iino T."/>
            <person name="Muraguchi Y."/>
            <person name="Fukuda K."/>
            <person name="Nojiri H."/>
            <person name="Ohkuma M."/>
            <person name="Moriuchi R."/>
            <person name="Dohra H."/>
            <person name="Kimbara K."/>
            <person name="Shintani M."/>
        </authorList>
    </citation>
    <scope>NUCLEOTIDE SEQUENCE [LARGE SCALE GENOMIC DNA]</scope>
    <source>
        <strain evidence="2 3">RF1110005</strain>
    </source>
</reference>